<evidence type="ECO:0000256" key="1">
    <source>
        <dbReference type="SAM" id="Phobius"/>
    </source>
</evidence>
<accession>A0A7X6MXX5</accession>
<feature type="transmembrane region" description="Helical" evidence="1">
    <location>
        <begin position="104"/>
        <end position="122"/>
    </location>
</feature>
<evidence type="ECO:0000313" key="3">
    <source>
        <dbReference type="Proteomes" id="UP000522720"/>
    </source>
</evidence>
<comment type="caution">
    <text evidence="2">The sequence shown here is derived from an EMBL/GenBank/DDBJ whole genome shotgun (WGS) entry which is preliminary data.</text>
</comment>
<keyword evidence="1" id="KW-1133">Transmembrane helix</keyword>
<proteinExistence type="predicted"/>
<feature type="transmembrane region" description="Helical" evidence="1">
    <location>
        <begin position="38"/>
        <end position="55"/>
    </location>
</feature>
<dbReference type="Pfam" id="PF10990">
    <property type="entry name" value="DUF2809"/>
    <property type="match status" value="1"/>
</dbReference>
<dbReference type="EMBL" id="JAAXPR010000003">
    <property type="protein sequence ID" value="NKZ19808.1"/>
    <property type="molecule type" value="Genomic_DNA"/>
</dbReference>
<sequence length="128" mass="14693">MKVNWKNRSNYSLLLVIVIGLGLGSRKLSFLPLEIGDGLWAVAVYLGYSLLCPQCHRYSKFFLALLTSFLVEFSQLLQWNWLVVIRQSFWGHLLLGQGFLWQDLLAYIVGLLIMLALDGLMVKWNSVE</sequence>
<protein>
    <submittedName>
        <fullName evidence="2">DUF2809 domain-containing protein</fullName>
    </submittedName>
</protein>
<dbReference type="InterPro" id="IPR021257">
    <property type="entry name" value="DUF2809"/>
</dbReference>
<evidence type="ECO:0000313" key="2">
    <source>
        <dbReference type="EMBL" id="NKZ19808.1"/>
    </source>
</evidence>
<gene>
    <name evidence="2" type="ORF">HF992_02930</name>
</gene>
<keyword evidence="3" id="KW-1185">Reference proteome</keyword>
<feature type="transmembrane region" description="Helical" evidence="1">
    <location>
        <begin position="62"/>
        <end position="84"/>
    </location>
</feature>
<keyword evidence="1" id="KW-0812">Transmembrane</keyword>
<organism evidence="2 3">
    <name type="scientific">Streptococcus ovuberis</name>
    <dbReference type="NCBI Taxonomy" id="1936207"/>
    <lineage>
        <taxon>Bacteria</taxon>
        <taxon>Bacillati</taxon>
        <taxon>Bacillota</taxon>
        <taxon>Bacilli</taxon>
        <taxon>Lactobacillales</taxon>
        <taxon>Streptococcaceae</taxon>
        <taxon>Streptococcus</taxon>
    </lineage>
</organism>
<name>A0A7X6MXX5_9STRE</name>
<dbReference type="Proteomes" id="UP000522720">
    <property type="component" value="Unassembled WGS sequence"/>
</dbReference>
<dbReference type="RefSeq" id="WP_168548561.1">
    <property type="nucleotide sequence ID" value="NZ_JAAXPR010000003.1"/>
</dbReference>
<dbReference type="AlphaFoldDB" id="A0A7X6MXX5"/>
<keyword evidence="1" id="KW-0472">Membrane</keyword>
<reference evidence="2 3" key="1">
    <citation type="submission" date="2020-04" db="EMBL/GenBank/DDBJ databases">
        <title>MicrobeNet Type strains.</title>
        <authorList>
            <person name="Nicholson A.C."/>
        </authorList>
    </citation>
    <scope>NUCLEOTIDE SEQUENCE [LARGE SCALE GENOMIC DNA]</scope>
    <source>
        <strain evidence="2 3">CCUG 69612</strain>
    </source>
</reference>